<dbReference type="EMBL" id="CAMXCT010000062">
    <property type="protein sequence ID" value="CAI3973261.1"/>
    <property type="molecule type" value="Genomic_DNA"/>
</dbReference>
<comment type="caution">
    <text evidence="1">The sequence shown here is derived from an EMBL/GenBank/DDBJ whole genome shotgun (WGS) entry which is preliminary data.</text>
</comment>
<evidence type="ECO:0000313" key="1">
    <source>
        <dbReference type="EMBL" id="CAI3973261.1"/>
    </source>
</evidence>
<gene>
    <name evidence="1" type="ORF">C1SCF055_LOCUS1780</name>
</gene>
<protein>
    <submittedName>
        <fullName evidence="1">Uncharacterized protein</fullName>
    </submittedName>
</protein>
<evidence type="ECO:0000313" key="3">
    <source>
        <dbReference type="Proteomes" id="UP001152797"/>
    </source>
</evidence>
<proteinExistence type="predicted"/>
<accession>A0A9P1BH28</accession>
<reference evidence="1" key="1">
    <citation type="submission" date="2022-10" db="EMBL/GenBank/DDBJ databases">
        <authorList>
            <person name="Chen Y."/>
            <person name="Dougan E. K."/>
            <person name="Chan C."/>
            <person name="Rhodes N."/>
            <person name="Thang M."/>
        </authorList>
    </citation>
    <scope>NUCLEOTIDE SEQUENCE</scope>
</reference>
<name>A0A9P1BH28_9DINO</name>
<evidence type="ECO:0000313" key="2">
    <source>
        <dbReference type="EMBL" id="CAL1126636.1"/>
    </source>
</evidence>
<dbReference type="Proteomes" id="UP001152797">
    <property type="component" value="Unassembled WGS sequence"/>
</dbReference>
<organism evidence="1">
    <name type="scientific">Cladocopium goreaui</name>
    <dbReference type="NCBI Taxonomy" id="2562237"/>
    <lineage>
        <taxon>Eukaryota</taxon>
        <taxon>Sar</taxon>
        <taxon>Alveolata</taxon>
        <taxon>Dinophyceae</taxon>
        <taxon>Suessiales</taxon>
        <taxon>Symbiodiniaceae</taxon>
        <taxon>Cladocopium</taxon>
    </lineage>
</organism>
<dbReference type="EMBL" id="CAMXCT030000062">
    <property type="protein sequence ID" value="CAL4760573.1"/>
    <property type="molecule type" value="Genomic_DNA"/>
</dbReference>
<dbReference type="AlphaFoldDB" id="A0A9P1BH28"/>
<keyword evidence="3" id="KW-1185">Reference proteome</keyword>
<reference evidence="2" key="2">
    <citation type="submission" date="2024-04" db="EMBL/GenBank/DDBJ databases">
        <authorList>
            <person name="Chen Y."/>
            <person name="Shah S."/>
            <person name="Dougan E. K."/>
            <person name="Thang M."/>
            <person name="Chan C."/>
        </authorList>
    </citation>
    <scope>NUCLEOTIDE SEQUENCE [LARGE SCALE GENOMIC DNA]</scope>
</reference>
<dbReference type="EMBL" id="CAMXCT020000062">
    <property type="protein sequence ID" value="CAL1126636.1"/>
    <property type="molecule type" value="Genomic_DNA"/>
</dbReference>
<sequence>MAIAQPLVDSLSCIALQPQSLTSRDRVVEARDTLREAARAAGVSRSTVLIKGFFISLEMTGDQECEMQWVDPCGLSDEPDYATAPETVSLVEVLEMAHQVRWREVAERSAIRRLVRLVRASSTEAAWMKRYNANLQEAVRQAGSPLYLS</sequence>